<accession>W9RS82</accession>
<dbReference type="Proteomes" id="UP000030645">
    <property type="component" value="Unassembled WGS sequence"/>
</dbReference>
<name>W9RS82_9ROSA</name>
<evidence type="ECO:0000313" key="2">
    <source>
        <dbReference type="Proteomes" id="UP000030645"/>
    </source>
</evidence>
<keyword evidence="2" id="KW-1185">Reference proteome</keyword>
<dbReference type="EMBL" id="KE345553">
    <property type="protein sequence ID" value="EXC06136.1"/>
    <property type="molecule type" value="Genomic_DNA"/>
</dbReference>
<organism evidence="1 2">
    <name type="scientific">Morus notabilis</name>
    <dbReference type="NCBI Taxonomy" id="981085"/>
    <lineage>
        <taxon>Eukaryota</taxon>
        <taxon>Viridiplantae</taxon>
        <taxon>Streptophyta</taxon>
        <taxon>Embryophyta</taxon>
        <taxon>Tracheophyta</taxon>
        <taxon>Spermatophyta</taxon>
        <taxon>Magnoliopsida</taxon>
        <taxon>eudicotyledons</taxon>
        <taxon>Gunneridae</taxon>
        <taxon>Pentapetalae</taxon>
        <taxon>rosids</taxon>
        <taxon>fabids</taxon>
        <taxon>Rosales</taxon>
        <taxon>Moraceae</taxon>
        <taxon>Moreae</taxon>
        <taxon>Morus</taxon>
    </lineage>
</organism>
<proteinExistence type="predicted"/>
<reference evidence="2" key="1">
    <citation type="submission" date="2013-01" db="EMBL/GenBank/DDBJ databases">
        <title>Draft Genome Sequence of a Mulberry Tree, Morus notabilis C.K. Schneid.</title>
        <authorList>
            <person name="He N."/>
            <person name="Zhao S."/>
        </authorList>
    </citation>
    <scope>NUCLEOTIDE SEQUENCE</scope>
</reference>
<evidence type="ECO:0000313" key="1">
    <source>
        <dbReference type="EMBL" id="EXC06136.1"/>
    </source>
</evidence>
<gene>
    <name evidence="1" type="ORF">L484_005457</name>
</gene>
<protein>
    <submittedName>
        <fullName evidence="1">Uncharacterized protein</fullName>
    </submittedName>
</protein>
<dbReference type="AlphaFoldDB" id="W9RS82"/>
<sequence length="85" mass="9789">MLLKDFSGLSCGREDDSGHLAKFQTHNRAIRLGKLGQGFVGFVAKQQEISNDGKRLWSRWKLFASCKREEFQGLKYDPNDEKQIK</sequence>